<proteinExistence type="predicted"/>
<gene>
    <name evidence="1" type="ORF">H2198_002210</name>
</gene>
<sequence length="287" mass="31589">MSGPNTPRPDGSGQQSKQMSSRLLTMKFMQRASNVNRTSSQPTTPNSEPPPKRRRTDDSPLSSGPPTPATESKIFVDRSDVRAALKAESVLEGISNQHAAANATYETQWVLDVHIPMSVQKSVLATEREEEGETSGEEDVWAESNGRQTYGSFRRKKRVSTGVSSKTNTPKYGPEHVDLDVEDEDEDDTEESSDGEVSDEGEDAADTLTKSQQRKRRAAAMDYTDERALAALDKVDLAKSSYAKSKGAFLPMRSFGHKGGQGRQGPHVGGKFKNKDKIKKNTKNRKR</sequence>
<dbReference type="Proteomes" id="UP001172386">
    <property type="component" value="Unassembled WGS sequence"/>
</dbReference>
<accession>A0ACC3AEX4</accession>
<keyword evidence="2" id="KW-1185">Reference proteome</keyword>
<evidence type="ECO:0000313" key="2">
    <source>
        <dbReference type="Proteomes" id="UP001172386"/>
    </source>
</evidence>
<protein>
    <submittedName>
        <fullName evidence="1">Uncharacterized protein</fullName>
    </submittedName>
</protein>
<name>A0ACC3AEX4_9EURO</name>
<organism evidence="1 2">
    <name type="scientific">Neophaeococcomyces mojaviensis</name>
    <dbReference type="NCBI Taxonomy" id="3383035"/>
    <lineage>
        <taxon>Eukaryota</taxon>
        <taxon>Fungi</taxon>
        <taxon>Dikarya</taxon>
        <taxon>Ascomycota</taxon>
        <taxon>Pezizomycotina</taxon>
        <taxon>Eurotiomycetes</taxon>
        <taxon>Chaetothyriomycetidae</taxon>
        <taxon>Chaetothyriales</taxon>
        <taxon>Chaetothyriales incertae sedis</taxon>
        <taxon>Neophaeococcomyces</taxon>
    </lineage>
</organism>
<reference evidence="1" key="1">
    <citation type="submission" date="2022-10" db="EMBL/GenBank/DDBJ databases">
        <title>Culturing micro-colonial fungi from biological soil crusts in the Mojave desert and describing Neophaeococcomyces mojavensis, and introducing the new genera and species Taxawa tesnikishii.</title>
        <authorList>
            <person name="Kurbessoian T."/>
            <person name="Stajich J.E."/>
        </authorList>
    </citation>
    <scope>NUCLEOTIDE SEQUENCE</scope>
    <source>
        <strain evidence="1">JES_112</strain>
    </source>
</reference>
<comment type="caution">
    <text evidence="1">The sequence shown here is derived from an EMBL/GenBank/DDBJ whole genome shotgun (WGS) entry which is preliminary data.</text>
</comment>
<dbReference type="EMBL" id="JAPDRQ010000026">
    <property type="protein sequence ID" value="KAJ9661051.1"/>
    <property type="molecule type" value="Genomic_DNA"/>
</dbReference>
<evidence type="ECO:0000313" key="1">
    <source>
        <dbReference type="EMBL" id="KAJ9661051.1"/>
    </source>
</evidence>